<feature type="compositionally biased region" description="Polar residues" evidence="1">
    <location>
        <begin position="1087"/>
        <end position="1109"/>
    </location>
</feature>
<feature type="compositionally biased region" description="Basic and acidic residues" evidence="1">
    <location>
        <begin position="651"/>
        <end position="668"/>
    </location>
</feature>
<feature type="compositionally biased region" description="Polar residues" evidence="1">
    <location>
        <begin position="1057"/>
        <end position="1079"/>
    </location>
</feature>
<feature type="compositionally biased region" description="Polar residues" evidence="1">
    <location>
        <begin position="1027"/>
        <end position="1049"/>
    </location>
</feature>
<feature type="compositionally biased region" description="Polar residues" evidence="1">
    <location>
        <begin position="1147"/>
        <end position="1161"/>
    </location>
</feature>
<feature type="compositionally biased region" description="Basic and acidic residues" evidence="1">
    <location>
        <begin position="325"/>
        <end position="338"/>
    </location>
</feature>
<dbReference type="EMBL" id="QXJM01000039">
    <property type="protein sequence ID" value="RIE02585.1"/>
    <property type="molecule type" value="Genomic_DNA"/>
</dbReference>
<dbReference type="Proteomes" id="UP000266340">
    <property type="component" value="Unassembled WGS sequence"/>
</dbReference>
<feature type="compositionally biased region" description="Basic and acidic residues" evidence="1">
    <location>
        <begin position="616"/>
        <end position="627"/>
    </location>
</feature>
<sequence>MGRTAVAPRSKGGLAMRHERFAGDILGKYGPIRRGDKSGAPLVFRSKSDAKTKPVKATPSTVHVHVTMPVQPMPPLAKEQMKPREKAVVKERIVEREKIVEKLVVSRTVVVREVERIIREQRLLREQAVKGPVAGAHENGKSGVEREVGQERGSAKSANARTESGSQIAKPVAPEAKASQHTGRSAKQAKKQQRQFPALTAKPDSQQSPPMPKPELDANEPPFGERKDEAAAGVSAKSAGLTGLSGNWKLSAAIPVGLVKGNLGIGKDKQPRKARASFSPLILINRLLRGSEEASLPVRYRFANKRKSAVSGVNRTERRDLQDNRSDDGIIADGRTELPTEQGAKGVSSEGMNDASLTTVRAWLRRTLLSSRKSDFLKLNRHEILSHPSVPLTFRRLAEAGTMAATRRGSLESSSHAGTVALKLQLRRHEGRQTVFIEQQAPTGGSSAANRPMPQPKSHDERPSLEAGRQAPDSGQPIAKGSDAPQSGLHRRTERDVLVSSLPQGEESHILPSDSRTVSGNSIGRAPLTARPSTSTVDTPRKGSRELYSRVFLSHRQPKGVVARSKNARRLSEERELVRPIEKRTLMPANLRNPLSVTAGLSPRLPLVFHRLAERKGQPDQTRHHSADAANTPSISKGPDISSAASGKVSGRREELRDRGRRDAHVDEAPEAGIGSALNSSGPIPTNSDGALSPERMASLSESRSTPALAGTVKNSAKPAEDDSGSFIYPAAKTWWKGRALRFSHLAGKRPTDQATSADLRFPASGGGRNSVPAKSEGAPGAQSAFDLAGSAARGIVLRRGMTLGNGIALLAHKRPSANGAASGKLSLERSSDATASNVHSEAKPFGNLDGSASLLHQKMSANEPKSAISVRRSTPADGQAIAAQSRLRTIANGGQPLPTTLKRISSNNRIGASQLQQPPSANGGQSVPLSHKRAATSGRTSATGSQQRPSVNGGTSAPLSLQRPSVNGGTSAPLSQQRSSVNSGTSAPLSQQRPSVNGGSSAPLSQQRSSVNGGTSAPLSHKRSAPNGQTSATGSQQRPSVNGGTSAPLSHKRSASSDQTSATGSQQRPSVNGGTSAPLSHKRSASSDQTSETGSQQRPSENGGTSAPLSHKRSASSDQTSTTGSQQRPTVNGETSAPLSHKRSASSDQTSATGSQQRSSVIGGASAPMSHKRSASNGQTSATGSQQRPSILMLHKRAMLNDRTTARQSKRRSPVNGGQPAPFTNSRSALNDQNRASQFQNRAFANGETTASMSHIRAASNDRTTASNSQLRPTAVDEQTAISGQAATMSHNWQSPMATMSIALSHMRMLTPDTESSMLSKNRQSPAGTATAMLSHKRQTAAASIAVADRPTIAARARVAAPHQPPAPPQQAAAAAQQAAPHAELAHAAPASAGRRGQPPTAQAPRAPAAALELRRSAPQASPAQPEPSREIKIDAPPQIDAEQLKQALSSLPQLNPDQLADQVYKSLMKKMKFEQRLRGF</sequence>
<organism evidence="2 3">
    <name type="scientific">Cohnella faecalis</name>
    <dbReference type="NCBI Taxonomy" id="2315694"/>
    <lineage>
        <taxon>Bacteria</taxon>
        <taxon>Bacillati</taxon>
        <taxon>Bacillota</taxon>
        <taxon>Bacilli</taxon>
        <taxon>Bacillales</taxon>
        <taxon>Paenibacillaceae</taxon>
        <taxon>Cohnella</taxon>
    </lineage>
</organism>
<feature type="compositionally biased region" description="Polar residues" evidence="1">
    <location>
        <begin position="1176"/>
        <end position="1190"/>
    </location>
</feature>
<feature type="region of interest" description="Disordered" evidence="1">
    <location>
        <begin position="437"/>
        <end position="543"/>
    </location>
</feature>
<feature type="compositionally biased region" description="Polar residues" evidence="1">
    <location>
        <begin position="1316"/>
        <end position="1329"/>
    </location>
</feature>
<feature type="compositionally biased region" description="Low complexity" evidence="1">
    <location>
        <begin position="1371"/>
        <end position="1425"/>
    </location>
</feature>
<feature type="region of interest" description="Disordered" evidence="1">
    <location>
        <begin position="1358"/>
        <end position="1440"/>
    </location>
</feature>
<feature type="region of interest" description="Disordered" evidence="1">
    <location>
        <begin position="325"/>
        <end position="352"/>
    </location>
</feature>
<protein>
    <submittedName>
        <fullName evidence="2">Uncharacterized protein</fullName>
    </submittedName>
</protein>
<dbReference type="RefSeq" id="WP_119150623.1">
    <property type="nucleotide sequence ID" value="NZ_JBHSOV010000026.1"/>
</dbReference>
<feature type="compositionally biased region" description="Polar residues" evidence="1">
    <location>
        <begin position="938"/>
        <end position="1019"/>
    </location>
</feature>
<feature type="compositionally biased region" description="Polar residues" evidence="1">
    <location>
        <begin position="1129"/>
        <end position="1139"/>
    </location>
</feature>
<feature type="region of interest" description="Disordered" evidence="1">
    <location>
        <begin position="832"/>
        <end position="851"/>
    </location>
</feature>
<keyword evidence="3" id="KW-1185">Reference proteome</keyword>
<feature type="region of interest" description="Disordered" evidence="1">
    <location>
        <begin position="27"/>
        <end position="61"/>
    </location>
</feature>
<evidence type="ECO:0000313" key="3">
    <source>
        <dbReference type="Proteomes" id="UP000266340"/>
    </source>
</evidence>
<proteinExistence type="predicted"/>
<gene>
    <name evidence="2" type="ORF">D3H35_18045</name>
</gene>
<feature type="region of interest" description="Disordered" evidence="1">
    <location>
        <begin position="616"/>
        <end position="724"/>
    </location>
</feature>
<accession>A0A398CJQ6</accession>
<dbReference type="OrthoDB" id="2667333at2"/>
<feature type="region of interest" description="Disordered" evidence="1">
    <location>
        <begin position="1204"/>
        <end position="1231"/>
    </location>
</feature>
<feature type="compositionally biased region" description="Polar residues" evidence="1">
    <location>
        <begin position="437"/>
        <end position="449"/>
    </location>
</feature>
<feature type="compositionally biased region" description="Polar residues" evidence="1">
    <location>
        <begin position="156"/>
        <end position="167"/>
    </location>
</feature>
<feature type="region of interest" description="Disordered" evidence="1">
    <location>
        <begin position="1316"/>
        <end position="1337"/>
    </location>
</feature>
<feature type="compositionally biased region" description="Polar residues" evidence="1">
    <location>
        <begin position="913"/>
        <end position="929"/>
    </location>
</feature>
<feature type="compositionally biased region" description="Low complexity" evidence="1">
    <location>
        <begin position="1117"/>
        <end position="1128"/>
    </location>
</feature>
<reference evidence="2 3" key="1">
    <citation type="submission" date="2018-09" db="EMBL/GenBank/DDBJ databases">
        <title>Cohnella cavernae sp. nov., isolated from a karst cave.</title>
        <authorList>
            <person name="Zhu H."/>
        </authorList>
    </citation>
    <scope>NUCLEOTIDE SEQUENCE [LARGE SCALE GENOMIC DNA]</scope>
    <source>
        <strain evidence="2 3">K2E09-144</strain>
    </source>
</reference>
<feature type="region of interest" description="Disordered" evidence="1">
    <location>
        <begin position="132"/>
        <end position="232"/>
    </location>
</feature>
<feature type="compositionally biased region" description="Polar residues" evidence="1">
    <location>
        <begin position="677"/>
        <end position="690"/>
    </location>
</feature>
<name>A0A398CJQ6_9BACL</name>
<feature type="compositionally biased region" description="Basic and acidic residues" evidence="1">
    <location>
        <begin position="138"/>
        <end position="154"/>
    </location>
</feature>
<feature type="region of interest" description="Disordered" evidence="1">
    <location>
        <begin position="747"/>
        <end position="783"/>
    </location>
</feature>
<comment type="caution">
    <text evidence="2">The sequence shown here is derived from an EMBL/GenBank/DDBJ whole genome shotgun (WGS) entry which is preliminary data.</text>
</comment>
<evidence type="ECO:0000313" key="2">
    <source>
        <dbReference type="EMBL" id="RIE02585.1"/>
    </source>
</evidence>
<evidence type="ECO:0000256" key="1">
    <source>
        <dbReference type="SAM" id="MobiDB-lite"/>
    </source>
</evidence>
<feature type="region of interest" description="Disordered" evidence="1">
    <location>
        <begin position="913"/>
        <end position="1191"/>
    </location>
</feature>